<dbReference type="InterPro" id="IPR006299">
    <property type="entry name" value="FlgC"/>
</dbReference>
<comment type="subunit">
    <text evidence="5 6">The basal body constitutes a major portion of the flagellar organelle and consists of four rings (L,P,S, and M) mounted on a central rod. The rod consists of about 26 subunits of FlgG in the distal portion, and FlgB, FlgC and FlgF are thought to build up the proximal portion of the rod with about 6 subunits each.</text>
</comment>
<proteinExistence type="inferred from homology"/>
<evidence type="ECO:0000313" key="10">
    <source>
        <dbReference type="Proteomes" id="UP001169027"/>
    </source>
</evidence>
<dbReference type="PANTHER" id="PTHR30435">
    <property type="entry name" value="FLAGELLAR PROTEIN"/>
    <property type="match status" value="1"/>
</dbReference>
<dbReference type="InterPro" id="IPR010930">
    <property type="entry name" value="Flg_bb/hook_C_dom"/>
</dbReference>
<evidence type="ECO:0000313" key="9">
    <source>
        <dbReference type="EMBL" id="MDO1530666.1"/>
    </source>
</evidence>
<evidence type="ECO:0000256" key="1">
    <source>
        <dbReference type="ARBA" id="ARBA00004117"/>
    </source>
</evidence>
<dbReference type="InterPro" id="IPR001444">
    <property type="entry name" value="Flag_bb_rod_N"/>
</dbReference>
<keyword evidence="4 6" id="KW-0975">Bacterial flagellum</keyword>
<accession>A0ABT8RVT5</accession>
<evidence type="ECO:0000256" key="2">
    <source>
        <dbReference type="ARBA" id="ARBA00009677"/>
    </source>
</evidence>
<reference evidence="9" key="1">
    <citation type="submission" date="2023-06" db="EMBL/GenBank/DDBJ databases">
        <authorList>
            <person name="Jiang Y."/>
            <person name="Liu Q."/>
        </authorList>
    </citation>
    <scope>NUCLEOTIDE SEQUENCE</scope>
    <source>
        <strain evidence="9">CGMCC 1.12090</strain>
    </source>
</reference>
<keyword evidence="10" id="KW-1185">Reference proteome</keyword>
<comment type="similarity">
    <text evidence="2">Belongs to the flagella basal body rod proteins family.</text>
</comment>
<keyword evidence="9" id="KW-0966">Cell projection</keyword>
<comment type="caution">
    <text evidence="9">The sequence shown here is derived from an EMBL/GenBank/DDBJ whole genome shotgun (WGS) entry which is preliminary data.</text>
</comment>
<feature type="domain" description="Flagellar basal body rod protein N-terminal" evidence="7">
    <location>
        <begin position="11"/>
        <end position="40"/>
    </location>
</feature>
<dbReference type="InterPro" id="IPR019776">
    <property type="entry name" value="Flagellar_basal_body_rod_CS"/>
</dbReference>
<evidence type="ECO:0000259" key="7">
    <source>
        <dbReference type="Pfam" id="PF00460"/>
    </source>
</evidence>
<dbReference type="Proteomes" id="UP001169027">
    <property type="component" value="Unassembled WGS sequence"/>
</dbReference>
<dbReference type="EMBL" id="JAUKVY010000001">
    <property type="protein sequence ID" value="MDO1530666.1"/>
    <property type="molecule type" value="Genomic_DNA"/>
</dbReference>
<name>A0ABT8RVT5_9BURK</name>
<comment type="subcellular location">
    <subcellularLocation>
        <location evidence="1 6">Bacterial flagellum basal body</location>
    </subcellularLocation>
</comment>
<evidence type="ECO:0000259" key="8">
    <source>
        <dbReference type="Pfam" id="PF06429"/>
    </source>
</evidence>
<keyword evidence="9" id="KW-0282">Flagellum</keyword>
<evidence type="ECO:0000256" key="3">
    <source>
        <dbReference type="ARBA" id="ARBA00017941"/>
    </source>
</evidence>
<organism evidence="9 10">
    <name type="scientific">Variovorax ginsengisoli</name>
    <dbReference type="NCBI Taxonomy" id="363844"/>
    <lineage>
        <taxon>Bacteria</taxon>
        <taxon>Pseudomonadati</taxon>
        <taxon>Pseudomonadota</taxon>
        <taxon>Betaproteobacteria</taxon>
        <taxon>Burkholderiales</taxon>
        <taxon>Comamonadaceae</taxon>
        <taxon>Variovorax</taxon>
    </lineage>
</organism>
<evidence type="ECO:0000256" key="5">
    <source>
        <dbReference type="ARBA" id="ARBA00025933"/>
    </source>
</evidence>
<dbReference type="NCBIfam" id="TIGR01395">
    <property type="entry name" value="FlgC"/>
    <property type="match status" value="1"/>
</dbReference>
<evidence type="ECO:0000256" key="4">
    <source>
        <dbReference type="ARBA" id="ARBA00023143"/>
    </source>
</evidence>
<evidence type="ECO:0000256" key="6">
    <source>
        <dbReference type="RuleBase" id="RU362062"/>
    </source>
</evidence>
<dbReference type="PROSITE" id="PS00588">
    <property type="entry name" value="FLAGELLA_BB_ROD"/>
    <property type="match status" value="1"/>
</dbReference>
<dbReference type="Pfam" id="PF00460">
    <property type="entry name" value="Flg_bb_rod"/>
    <property type="match status" value="1"/>
</dbReference>
<dbReference type="RefSeq" id="WP_301802142.1">
    <property type="nucleotide sequence ID" value="NZ_JAUJZH010000001.1"/>
</dbReference>
<sequence>MPLPSASMNIFNVAGSAMAAQSQRMNVTASNLANAESVAGPDGQPYRAKQVVFEVAGSGGQDIGGVKVAGVIEDASPAKMVFDPKNPHANADGYVAMPNVNVVEEMTNMISASRSYQANVEVLNTAKTLMVKTLTIGQ</sequence>
<dbReference type="PANTHER" id="PTHR30435:SF2">
    <property type="entry name" value="FLAGELLAR BASAL-BODY ROD PROTEIN FLGC"/>
    <property type="match status" value="1"/>
</dbReference>
<dbReference type="Pfam" id="PF06429">
    <property type="entry name" value="Flg_bbr_C"/>
    <property type="match status" value="1"/>
</dbReference>
<keyword evidence="9" id="KW-0969">Cilium</keyword>
<gene>
    <name evidence="9" type="primary">flgC</name>
    <name evidence="9" type="ORF">Q2T77_00075</name>
</gene>
<protein>
    <recommendedName>
        <fullName evidence="3 6">Flagellar basal-body rod protein FlgC</fullName>
    </recommendedName>
</protein>
<feature type="domain" description="Flagellar basal-body/hook protein C-terminal" evidence="8">
    <location>
        <begin position="92"/>
        <end position="134"/>
    </location>
</feature>